<feature type="transmembrane region" description="Helical" evidence="1">
    <location>
        <begin position="177"/>
        <end position="200"/>
    </location>
</feature>
<protein>
    <submittedName>
        <fullName evidence="3">Cytochrome C biogenesis protein</fullName>
    </submittedName>
</protein>
<name>A0A066ZP87_HYDMR</name>
<accession>A0A066ZP87</accession>
<gene>
    <name evidence="3" type="ORF">EI16_03170</name>
</gene>
<comment type="caution">
    <text evidence="3">The sequence shown here is derived from an EMBL/GenBank/DDBJ whole genome shotgun (WGS) entry which is preliminary data.</text>
</comment>
<dbReference type="EMBL" id="JMIU01000001">
    <property type="protein sequence ID" value="KDN95317.1"/>
    <property type="molecule type" value="Genomic_DNA"/>
</dbReference>
<dbReference type="AlphaFoldDB" id="A0A066ZP87"/>
<dbReference type="InterPro" id="IPR002541">
    <property type="entry name" value="Cyt_c_assembly"/>
</dbReference>
<dbReference type="GO" id="GO:0020037">
    <property type="term" value="F:heme binding"/>
    <property type="evidence" value="ECO:0007669"/>
    <property type="project" value="InterPro"/>
</dbReference>
<keyword evidence="1" id="KW-0472">Membrane</keyword>
<feature type="transmembrane region" description="Helical" evidence="1">
    <location>
        <begin position="244"/>
        <end position="264"/>
    </location>
</feature>
<feature type="transmembrane region" description="Helical" evidence="1">
    <location>
        <begin position="44"/>
        <end position="61"/>
    </location>
</feature>
<feature type="transmembrane region" description="Helical" evidence="1">
    <location>
        <begin position="6"/>
        <end position="24"/>
    </location>
</feature>
<feature type="transmembrane region" description="Helical" evidence="1">
    <location>
        <begin position="97"/>
        <end position="115"/>
    </location>
</feature>
<evidence type="ECO:0000313" key="4">
    <source>
        <dbReference type="Proteomes" id="UP000027341"/>
    </source>
</evidence>
<dbReference type="Proteomes" id="UP000027341">
    <property type="component" value="Unassembled WGS sequence"/>
</dbReference>
<dbReference type="InterPro" id="IPR052372">
    <property type="entry name" value="YpjD/HemX"/>
</dbReference>
<organism evidence="3 4">
    <name type="scientific">Hydrogenovibrio marinus</name>
    <dbReference type="NCBI Taxonomy" id="28885"/>
    <lineage>
        <taxon>Bacteria</taxon>
        <taxon>Pseudomonadati</taxon>
        <taxon>Pseudomonadota</taxon>
        <taxon>Gammaproteobacteria</taxon>
        <taxon>Thiotrichales</taxon>
        <taxon>Piscirickettsiaceae</taxon>
        <taxon>Hydrogenovibrio</taxon>
    </lineage>
</organism>
<dbReference type="GO" id="GO:0017004">
    <property type="term" value="P:cytochrome complex assembly"/>
    <property type="evidence" value="ECO:0007669"/>
    <property type="project" value="InterPro"/>
</dbReference>
<feature type="transmembrane region" description="Helical" evidence="1">
    <location>
        <begin position="67"/>
        <end position="90"/>
    </location>
</feature>
<evidence type="ECO:0000256" key="1">
    <source>
        <dbReference type="SAM" id="Phobius"/>
    </source>
</evidence>
<keyword evidence="1" id="KW-1133">Transmembrane helix</keyword>
<dbReference type="PANTHER" id="PTHR38034:SF1">
    <property type="entry name" value="INNER MEMBRANE PROTEIN YPJD"/>
    <property type="match status" value="1"/>
</dbReference>
<dbReference type="RefSeq" id="WP_029909306.1">
    <property type="nucleotide sequence ID" value="NZ_AP020335.1"/>
</dbReference>
<feature type="domain" description="Cytochrome c assembly protein" evidence="2">
    <location>
        <begin position="64"/>
        <end position="260"/>
    </location>
</feature>
<feature type="transmembrane region" description="Helical" evidence="1">
    <location>
        <begin position="127"/>
        <end position="149"/>
    </location>
</feature>
<evidence type="ECO:0000259" key="2">
    <source>
        <dbReference type="Pfam" id="PF01578"/>
    </source>
</evidence>
<dbReference type="STRING" id="28885.EI16_03170"/>
<reference evidence="3 4" key="1">
    <citation type="submission" date="2014-04" db="EMBL/GenBank/DDBJ databases">
        <title>Draft genome sequence of Hydrogenovibrio marinus MH-110, a model organism for aerobic H2 metabolism.</title>
        <authorList>
            <person name="Cha H.J."/>
            <person name="Jo B.H."/>
            <person name="Hwang B.H."/>
        </authorList>
    </citation>
    <scope>NUCLEOTIDE SEQUENCE [LARGE SCALE GENOMIC DNA]</scope>
    <source>
        <strain evidence="3 4">MH-110</strain>
    </source>
</reference>
<proteinExistence type="predicted"/>
<evidence type="ECO:0000313" key="3">
    <source>
        <dbReference type="EMBL" id="KDN95317.1"/>
    </source>
</evidence>
<dbReference type="PANTHER" id="PTHR38034">
    <property type="entry name" value="INNER MEMBRANE PROTEIN YPJD"/>
    <property type="match status" value="1"/>
</dbReference>
<sequence>MYTATILLATLSSLLYFYTTYMLWRRFDTDTAVAQWPRSKFLTLIVFAAVFQFLSFAGSLYSNGMILFSFGTSLSLISWLAVLSLLATNLNNTTENLGIFIFPIAGITSLMPFMSSEVHPLPTELGSHVLISVSAYSIMGLATAQAILYSAQEKRFRKKELSTLFRNLPPLQVMEKILVQLVMIGFVLLSFSLLSGAFFMEDMFAQHLIHKTFFAILAWLTYGVFLIGHFRFGWRGQKAAYYTIWAYFLLILSYIGTEVVLLNLN</sequence>
<feature type="transmembrane region" description="Helical" evidence="1">
    <location>
        <begin position="212"/>
        <end position="232"/>
    </location>
</feature>
<dbReference type="Pfam" id="PF01578">
    <property type="entry name" value="Cytochrom_C_asm"/>
    <property type="match status" value="1"/>
</dbReference>
<keyword evidence="4" id="KW-1185">Reference proteome</keyword>
<keyword evidence="1" id="KW-0812">Transmembrane</keyword>